<dbReference type="EMBL" id="KB097572">
    <property type="protein sequence ID" value="ESN94121.1"/>
    <property type="molecule type" value="Genomic_DNA"/>
</dbReference>
<comment type="similarity">
    <text evidence="11">Belongs to the amiloride-sensitive sodium channel (TC 1.A.6) family.</text>
</comment>
<keyword evidence="10 11" id="KW-0407">Ion channel</keyword>
<evidence type="ECO:0000256" key="8">
    <source>
        <dbReference type="ARBA" id="ARBA00023136"/>
    </source>
</evidence>
<dbReference type="Gene3D" id="2.60.470.10">
    <property type="entry name" value="Acid-sensing ion channels like domains"/>
    <property type="match status" value="1"/>
</dbReference>
<evidence type="ECO:0000313" key="15">
    <source>
        <dbReference type="Proteomes" id="UP000015101"/>
    </source>
</evidence>
<dbReference type="PANTHER" id="PTHR11690">
    <property type="entry name" value="AMILORIDE-SENSITIVE SODIUM CHANNEL-RELATED"/>
    <property type="match status" value="1"/>
</dbReference>
<dbReference type="OrthoDB" id="6332919at2759"/>
<evidence type="ECO:0000256" key="10">
    <source>
        <dbReference type="ARBA" id="ARBA00023303"/>
    </source>
</evidence>
<reference evidence="15" key="1">
    <citation type="submission" date="2012-12" db="EMBL/GenBank/DDBJ databases">
        <authorList>
            <person name="Hellsten U."/>
            <person name="Grimwood J."/>
            <person name="Chapman J.A."/>
            <person name="Shapiro H."/>
            <person name="Aerts A."/>
            <person name="Otillar R.P."/>
            <person name="Terry A.Y."/>
            <person name="Boore J.L."/>
            <person name="Simakov O."/>
            <person name="Marletaz F."/>
            <person name="Cho S.-J."/>
            <person name="Edsinger-Gonzales E."/>
            <person name="Havlak P."/>
            <person name="Kuo D.-H."/>
            <person name="Larsson T."/>
            <person name="Lv J."/>
            <person name="Arendt D."/>
            <person name="Savage R."/>
            <person name="Osoegawa K."/>
            <person name="de Jong P."/>
            <person name="Lindberg D.R."/>
            <person name="Seaver E.C."/>
            <person name="Weisblat D.A."/>
            <person name="Putnam N.H."/>
            <person name="Grigoriev I.V."/>
            <person name="Rokhsar D.S."/>
        </authorList>
    </citation>
    <scope>NUCLEOTIDE SEQUENCE</scope>
</reference>
<evidence type="ECO:0000256" key="5">
    <source>
        <dbReference type="ARBA" id="ARBA00022989"/>
    </source>
</evidence>
<evidence type="ECO:0000256" key="3">
    <source>
        <dbReference type="ARBA" id="ARBA00022461"/>
    </source>
</evidence>
<evidence type="ECO:0000256" key="9">
    <source>
        <dbReference type="ARBA" id="ARBA00023201"/>
    </source>
</evidence>
<dbReference type="OMA" id="ANETDYF"/>
<reference evidence="13 15" key="2">
    <citation type="journal article" date="2013" name="Nature">
        <title>Insights into bilaterian evolution from three spiralian genomes.</title>
        <authorList>
            <person name="Simakov O."/>
            <person name="Marletaz F."/>
            <person name="Cho S.J."/>
            <person name="Edsinger-Gonzales E."/>
            <person name="Havlak P."/>
            <person name="Hellsten U."/>
            <person name="Kuo D.H."/>
            <person name="Larsson T."/>
            <person name="Lv J."/>
            <person name="Arendt D."/>
            <person name="Savage R."/>
            <person name="Osoegawa K."/>
            <person name="de Jong P."/>
            <person name="Grimwood J."/>
            <person name="Chapman J.A."/>
            <person name="Shapiro H."/>
            <person name="Aerts A."/>
            <person name="Otillar R.P."/>
            <person name="Terry A.Y."/>
            <person name="Boore J.L."/>
            <person name="Grigoriev I.V."/>
            <person name="Lindberg D.R."/>
            <person name="Seaver E.C."/>
            <person name="Weisblat D.A."/>
            <person name="Putnam N.H."/>
            <person name="Rokhsar D.S."/>
        </authorList>
    </citation>
    <scope>NUCLEOTIDE SEQUENCE</scope>
</reference>
<keyword evidence="2 11" id="KW-0813">Transport</keyword>
<sequence length="324" mass="36154">MSVSDVRNLFLVDADASSKNPGMNRSSEKLEEGEPKNESVSVVSNFTSNKTNSVENATKFSTFLTHTKEKNMLRHKNNKSNTGDSFILESNLYESIDSLSVIGFRHCFDSNRTSANRLLWSLLILASIGVAIFQCNDRVNEYLKSPTSTVITVNQSTILNFPQVTICNNNYIKLSAATDLGLTSYFKQFMPPFFVGTPNASTCMWNKKPCKNEAVTMRFTDFGQCLYIDSRAMNFTITRPGATLGIQLLLNANETDYFIQQTSSVGYTVLLHEPDEPPRMAELGFKANLGEGVSIAVSVTKTSILFACFLNYFPPEYLYTARLL</sequence>
<keyword evidence="9 11" id="KW-0739">Sodium transport</keyword>
<accession>T1FFP5</accession>
<evidence type="ECO:0000256" key="1">
    <source>
        <dbReference type="ARBA" id="ARBA00004141"/>
    </source>
</evidence>
<protein>
    <submittedName>
        <fullName evidence="13 14">Uncharacterized protein</fullName>
    </submittedName>
</protein>
<dbReference type="HOGENOM" id="CLU_858631_0_0_1"/>
<dbReference type="eggNOG" id="KOG4294">
    <property type="taxonomic scope" value="Eukaryota"/>
</dbReference>
<keyword evidence="6" id="KW-0915">Sodium</keyword>
<proteinExistence type="inferred from homology"/>
<feature type="region of interest" description="Disordered" evidence="12">
    <location>
        <begin position="17"/>
        <end position="39"/>
    </location>
</feature>
<dbReference type="KEGG" id="hro:HELRODRAFT_180291"/>
<organism evidence="14 15">
    <name type="scientific">Helobdella robusta</name>
    <name type="common">Californian leech</name>
    <dbReference type="NCBI Taxonomy" id="6412"/>
    <lineage>
        <taxon>Eukaryota</taxon>
        <taxon>Metazoa</taxon>
        <taxon>Spiralia</taxon>
        <taxon>Lophotrochozoa</taxon>
        <taxon>Annelida</taxon>
        <taxon>Clitellata</taxon>
        <taxon>Hirudinea</taxon>
        <taxon>Rhynchobdellida</taxon>
        <taxon>Glossiphoniidae</taxon>
        <taxon>Helobdella</taxon>
    </lineage>
</organism>
<name>T1FFP5_HELRO</name>
<dbReference type="GeneID" id="20207644"/>
<reference evidence="14" key="3">
    <citation type="submission" date="2015-06" db="UniProtKB">
        <authorList>
            <consortium name="EnsemblMetazoa"/>
        </authorList>
    </citation>
    <scope>IDENTIFICATION</scope>
</reference>
<keyword evidence="5" id="KW-1133">Transmembrane helix</keyword>
<dbReference type="AlphaFoldDB" id="T1FFP5"/>
<keyword evidence="8" id="KW-0472">Membrane</keyword>
<evidence type="ECO:0000256" key="4">
    <source>
        <dbReference type="ARBA" id="ARBA00022692"/>
    </source>
</evidence>
<evidence type="ECO:0000313" key="13">
    <source>
        <dbReference type="EMBL" id="ESN94121.1"/>
    </source>
</evidence>
<dbReference type="GO" id="GO:0015280">
    <property type="term" value="F:ligand-gated sodium channel activity"/>
    <property type="evidence" value="ECO:0000318"/>
    <property type="project" value="GO_Central"/>
</dbReference>
<keyword evidence="15" id="KW-1185">Reference proteome</keyword>
<dbReference type="RefSeq" id="XP_009027851.1">
    <property type="nucleotide sequence ID" value="XM_009029603.1"/>
</dbReference>
<evidence type="ECO:0000256" key="6">
    <source>
        <dbReference type="ARBA" id="ARBA00023053"/>
    </source>
</evidence>
<dbReference type="GO" id="GO:0035725">
    <property type="term" value="P:sodium ion transmembrane transport"/>
    <property type="evidence" value="ECO:0000318"/>
    <property type="project" value="GO_Central"/>
</dbReference>
<dbReference type="Proteomes" id="UP000015101">
    <property type="component" value="Unassembled WGS sequence"/>
</dbReference>
<dbReference type="InParanoid" id="T1FFP5"/>
<dbReference type="Pfam" id="PF00858">
    <property type="entry name" value="ASC"/>
    <property type="match status" value="2"/>
</dbReference>
<comment type="subcellular location">
    <subcellularLocation>
        <location evidence="1">Membrane</location>
        <topology evidence="1">Multi-pass membrane protein</topology>
    </subcellularLocation>
</comment>
<dbReference type="InterPro" id="IPR001873">
    <property type="entry name" value="ENaC"/>
</dbReference>
<dbReference type="CTD" id="20207644"/>
<evidence type="ECO:0000256" key="11">
    <source>
        <dbReference type="RuleBase" id="RU000679"/>
    </source>
</evidence>
<keyword evidence="7 11" id="KW-0406">Ion transport</keyword>
<dbReference type="EMBL" id="AMQM01007145">
    <property type="status" value="NOT_ANNOTATED_CDS"/>
    <property type="molecule type" value="Genomic_DNA"/>
</dbReference>
<dbReference type="PANTHER" id="PTHR11690:SF248">
    <property type="entry name" value="PICKPOCKET 17, ISOFORM A"/>
    <property type="match status" value="1"/>
</dbReference>
<evidence type="ECO:0000256" key="12">
    <source>
        <dbReference type="SAM" id="MobiDB-lite"/>
    </source>
</evidence>
<evidence type="ECO:0000256" key="7">
    <source>
        <dbReference type="ARBA" id="ARBA00023065"/>
    </source>
</evidence>
<evidence type="ECO:0000256" key="2">
    <source>
        <dbReference type="ARBA" id="ARBA00022448"/>
    </source>
</evidence>
<dbReference type="GO" id="GO:0005886">
    <property type="term" value="C:plasma membrane"/>
    <property type="evidence" value="ECO:0000318"/>
    <property type="project" value="GO_Central"/>
</dbReference>
<dbReference type="EnsemblMetazoa" id="HelroT180291">
    <property type="protein sequence ID" value="HelroP180291"/>
    <property type="gene ID" value="HelroG180291"/>
</dbReference>
<evidence type="ECO:0000313" key="14">
    <source>
        <dbReference type="EnsemblMetazoa" id="HelroP180291"/>
    </source>
</evidence>
<keyword evidence="3 11" id="KW-0894">Sodium channel</keyword>
<keyword evidence="4 11" id="KW-0812">Transmembrane</keyword>
<feature type="compositionally biased region" description="Basic and acidic residues" evidence="12">
    <location>
        <begin position="26"/>
        <end position="37"/>
    </location>
</feature>
<gene>
    <name evidence="14" type="primary">20207644</name>
    <name evidence="13" type="ORF">HELRODRAFT_180291</name>
</gene>